<comment type="caution">
    <text evidence="1">The sequence shown here is derived from an EMBL/GenBank/DDBJ whole genome shotgun (WGS) entry which is preliminary data.</text>
</comment>
<evidence type="ECO:0000313" key="1">
    <source>
        <dbReference type="EMBL" id="GLI00306.1"/>
    </source>
</evidence>
<name>A0ABQ5R3Z9_9ACTN</name>
<sequence>MFLAQKLGMTVARLRADMDNGEFVRWSVYYARKAQREEMERLKAKG</sequence>
<gene>
    <name evidence="1" type="ORF">Pa4123_55820</name>
</gene>
<proteinExistence type="predicted"/>
<organism evidence="1 2">
    <name type="scientific">Phytohabitans aurantiacus</name>
    <dbReference type="NCBI Taxonomy" id="3016789"/>
    <lineage>
        <taxon>Bacteria</taxon>
        <taxon>Bacillati</taxon>
        <taxon>Actinomycetota</taxon>
        <taxon>Actinomycetes</taxon>
        <taxon>Micromonosporales</taxon>
        <taxon>Micromonosporaceae</taxon>
    </lineage>
</organism>
<dbReference type="Proteomes" id="UP001144280">
    <property type="component" value="Unassembled WGS sequence"/>
</dbReference>
<protein>
    <submittedName>
        <fullName evidence="1">Uncharacterized protein</fullName>
    </submittedName>
</protein>
<dbReference type="EMBL" id="BSDI01000032">
    <property type="protein sequence ID" value="GLI00306.1"/>
    <property type="molecule type" value="Genomic_DNA"/>
</dbReference>
<evidence type="ECO:0000313" key="2">
    <source>
        <dbReference type="Proteomes" id="UP001144280"/>
    </source>
</evidence>
<reference evidence="1" key="1">
    <citation type="submission" date="2022-12" db="EMBL/GenBank/DDBJ databases">
        <title>New Phytohabitans aurantiacus sp. RD004123 nov., an actinomycete isolated from soil.</title>
        <authorList>
            <person name="Triningsih D.W."/>
            <person name="Harunari E."/>
            <person name="Igarashi Y."/>
        </authorList>
    </citation>
    <scope>NUCLEOTIDE SEQUENCE</scope>
    <source>
        <strain evidence="1">RD004123</strain>
    </source>
</reference>
<keyword evidence="2" id="KW-1185">Reference proteome</keyword>
<accession>A0ABQ5R3Z9</accession>